<protein>
    <submittedName>
        <fullName evidence="1">Uncharacterized protein</fullName>
    </submittedName>
</protein>
<comment type="caution">
    <text evidence="1">The sequence shown here is derived from an EMBL/GenBank/DDBJ whole genome shotgun (WGS) entry which is preliminary data.</text>
</comment>
<dbReference type="EMBL" id="QLTT01000014">
    <property type="protein sequence ID" value="RAS59497.1"/>
    <property type="molecule type" value="Genomic_DNA"/>
</dbReference>
<reference evidence="1 2" key="1">
    <citation type="submission" date="2018-06" db="EMBL/GenBank/DDBJ databases">
        <title>Genomic Encyclopedia of Type Strains, Phase IV (KMG-IV): sequencing the most valuable type-strain genomes for metagenomic binning, comparative biology and taxonomic classification.</title>
        <authorList>
            <person name="Goeker M."/>
        </authorList>
    </citation>
    <scope>NUCLEOTIDE SEQUENCE [LARGE SCALE GENOMIC DNA]</scope>
    <source>
        <strain evidence="1 2">DSM 45479</strain>
    </source>
</reference>
<evidence type="ECO:0000313" key="1">
    <source>
        <dbReference type="EMBL" id="RAS59497.1"/>
    </source>
</evidence>
<gene>
    <name evidence="1" type="ORF">C8D87_114109</name>
</gene>
<dbReference type="Proteomes" id="UP000248714">
    <property type="component" value="Unassembled WGS sequence"/>
</dbReference>
<accession>A0ABX9DWM3</accession>
<organism evidence="1 2">
    <name type="scientific">Lentzea atacamensis</name>
    <dbReference type="NCBI Taxonomy" id="531938"/>
    <lineage>
        <taxon>Bacteria</taxon>
        <taxon>Bacillati</taxon>
        <taxon>Actinomycetota</taxon>
        <taxon>Actinomycetes</taxon>
        <taxon>Pseudonocardiales</taxon>
        <taxon>Pseudonocardiaceae</taxon>
        <taxon>Lentzea</taxon>
    </lineage>
</organism>
<proteinExistence type="predicted"/>
<dbReference type="RefSeq" id="WP_146772050.1">
    <property type="nucleotide sequence ID" value="NZ_QLTT01000014.1"/>
</dbReference>
<evidence type="ECO:0000313" key="2">
    <source>
        <dbReference type="Proteomes" id="UP000248714"/>
    </source>
</evidence>
<keyword evidence="2" id="KW-1185">Reference proteome</keyword>
<sequence>MGCHQMHVQGVPDFELNVHIERGVALETTALCNALVELGMAFPSPVPEFPDGDHLDRSDFRDEQPITSRAREYLQALELVRADHGDTGMPGIPTHKLASGDGWHVPAHECAQALAAYDLARAAGAEHPAAFADDFIPFLRTAARYQGFRVF</sequence>
<name>A0ABX9DWM3_9PSEU</name>